<dbReference type="InterPro" id="IPR000845">
    <property type="entry name" value="Nucleoside_phosphorylase_d"/>
</dbReference>
<dbReference type="HAMAP" id="MF_01963">
    <property type="entry name" value="MTAP"/>
    <property type="match status" value="1"/>
</dbReference>
<keyword evidence="1 3" id="KW-0328">Glycosyltransferase</keyword>
<dbReference type="GO" id="GO:0017061">
    <property type="term" value="F:S-methyl-5-thioadenosine phosphorylase activity"/>
    <property type="evidence" value="ECO:0007669"/>
    <property type="project" value="InterPro"/>
</dbReference>
<dbReference type="UniPathway" id="UPA00606"/>
<dbReference type="InterPro" id="IPR010044">
    <property type="entry name" value="MTAP"/>
</dbReference>
<organism evidence="5 6">
    <name type="scientific">Oceanococcus atlanticus</name>
    <dbReference type="NCBI Taxonomy" id="1317117"/>
    <lineage>
        <taxon>Bacteria</taxon>
        <taxon>Pseudomonadati</taxon>
        <taxon>Pseudomonadota</taxon>
        <taxon>Gammaproteobacteria</taxon>
        <taxon>Chromatiales</taxon>
        <taxon>Oceanococcaceae</taxon>
        <taxon>Oceanococcus</taxon>
    </lineage>
</organism>
<feature type="binding site" evidence="3">
    <location>
        <begin position="50"/>
        <end position="51"/>
    </location>
    <ligand>
        <name>phosphate</name>
        <dbReference type="ChEBI" id="CHEBI:43474"/>
    </ligand>
</feature>
<feature type="binding site" evidence="3">
    <location>
        <begin position="207"/>
        <end position="209"/>
    </location>
    <ligand>
        <name>substrate</name>
    </ligand>
</feature>
<comment type="similarity">
    <text evidence="3">Belongs to the PNP/MTAP phosphorylase family. MTAP subfamily.</text>
</comment>
<comment type="function">
    <text evidence="3">Purine nucleoside phosphorylase which is highly specific for 6-oxopurine nucleosides. Cleaves guanosine or inosine to respective bases and sugar-1-phosphate molecules. Involved in purine salvage.</text>
</comment>
<dbReference type="OrthoDB" id="1523230at2"/>
<comment type="subunit">
    <text evidence="3">Homohexamer. Dimer of a homotrimer.</text>
</comment>
<dbReference type="CDD" id="cd09010">
    <property type="entry name" value="MTAP_SsMTAPII_like_MTIP"/>
    <property type="match status" value="1"/>
</dbReference>
<evidence type="ECO:0000256" key="2">
    <source>
        <dbReference type="ARBA" id="ARBA00022679"/>
    </source>
</evidence>
<feature type="binding site" evidence="3">
    <location>
        <position position="8"/>
    </location>
    <ligand>
        <name>phosphate</name>
        <dbReference type="ChEBI" id="CHEBI:43474"/>
    </ligand>
</feature>
<evidence type="ECO:0000313" key="6">
    <source>
        <dbReference type="Proteomes" id="UP000192342"/>
    </source>
</evidence>
<dbReference type="Proteomes" id="UP000192342">
    <property type="component" value="Unassembled WGS sequence"/>
</dbReference>
<keyword evidence="3" id="KW-0660">Purine salvage</keyword>
<proteinExistence type="inferred from homology"/>
<dbReference type="STRING" id="1317117.ATO7_12598"/>
<dbReference type="EC" id="2.4.2.1" evidence="3"/>
<feature type="domain" description="Nucleoside phosphorylase" evidence="4">
    <location>
        <begin position="3"/>
        <end position="239"/>
    </location>
</feature>
<feature type="site" description="Important for substrate specificity" evidence="3">
    <location>
        <position position="219"/>
    </location>
</feature>
<dbReference type="Gene3D" id="3.40.50.1580">
    <property type="entry name" value="Nucleoside phosphorylase domain"/>
    <property type="match status" value="1"/>
</dbReference>
<feature type="binding site" evidence="3">
    <location>
        <position position="184"/>
    </location>
    <ligand>
        <name>phosphate</name>
        <dbReference type="ChEBI" id="CHEBI:43474"/>
    </ligand>
</feature>
<comment type="caution">
    <text evidence="3">Lacks conserved residue(s) required for the propagation of feature annotation.</text>
</comment>
<evidence type="ECO:0000313" key="5">
    <source>
        <dbReference type="EMBL" id="ORE86135.1"/>
    </source>
</evidence>
<keyword evidence="6" id="KW-1185">Reference proteome</keyword>
<evidence type="ECO:0000256" key="3">
    <source>
        <dbReference type="HAMAP-Rule" id="MF_01963"/>
    </source>
</evidence>
<sequence length="243" mass="26103">MLGLIGGTGLNRLQGLVIDEQRKLSTQYGSPSGAVHLGQRDGQKIAFLPRHGHGHRIPPHAINYRANLFALKLVGVTHIIGVAAVGGIGAHMAPGELVLPDDIIDYTWGRQHTYSLGAQDPLRHIEFAPPYDAGLREALQHSAKRQNIKMMPSAVHGVTQGPRLETAAEVRRMGRDGCDIVGMTGMPEAALARELDIPYACLAVVVNWAAGVGAGDSIHAEIEKFVDIGMDKALRVIQDLQLS</sequence>
<dbReference type="PANTHER" id="PTHR42679">
    <property type="entry name" value="S-METHYL-5'-THIOADENOSINE PHOSPHORYLASE"/>
    <property type="match status" value="1"/>
</dbReference>
<dbReference type="InterPro" id="IPR035994">
    <property type="entry name" value="Nucleoside_phosphorylase_sf"/>
</dbReference>
<evidence type="ECO:0000259" key="4">
    <source>
        <dbReference type="Pfam" id="PF01048"/>
    </source>
</evidence>
<comment type="miscellaneous">
    <text evidence="3">Although this enzyme belongs to the family of MTA phosphorylases based on sequence homology, it has been shown that conserved amino acid substitutions in the substrate binding pocket convert the substrate specificity of this enzyme from 6-aminopurines to 6-oxopurines.</text>
</comment>
<dbReference type="GO" id="GO:0019509">
    <property type="term" value="P:L-methionine salvage from methylthioadenosine"/>
    <property type="evidence" value="ECO:0007669"/>
    <property type="project" value="TreeGrafter"/>
</dbReference>
<dbReference type="NCBIfam" id="NF006599">
    <property type="entry name" value="PRK09136.1"/>
    <property type="match status" value="1"/>
</dbReference>
<name>A0A1Y1SCU6_9GAMM</name>
<feature type="site" description="Important for substrate specificity" evidence="3">
    <location>
        <position position="165"/>
    </location>
</feature>
<dbReference type="GO" id="GO:0006166">
    <property type="term" value="P:purine ribonucleoside salvage"/>
    <property type="evidence" value="ECO:0007669"/>
    <property type="project" value="UniProtKB-UniRule"/>
</dbReference>
<protein>
    <recommendedName>
        <fullName evidence="3">Probable 6-oxopurine nucleoside phosphorylase</fullName>
        <ecNumber evidence="3">2.4.2.1</ecNumber>
    </recommendedName>
    <alternativeName>
        <fullName evidence="3">Purine nucleoside phosphorylase</fullName>
        <shortName evidence="3">PNP</shortName>
    </alternativeName>
</protein>
<accession>A0A1Y1SCU6</accession>
<evidence type="ECO:0000256" key="1">
    <source>
        <dbReference type="ARBA" id="ARBA00022676"/>
    </source>
</evidence>
<dbReference type="GO" id="GO:0005829">
    <property type="term" value="C:cytosol"/>
    <property type="evidence" value="ECO:0007669"/>
    <property type="project" value="TreeGrafter"/>
</dbReference>
<comment type="pathway">
    <text evidence="3">Purine metabolism; purine nucleoside salvage.</text>
</comment>
<dbReference type="EMBL" id="AQQV01000003">
    <property type="protein sequence ID" value="ORE86135.1"/>
    <property type="molecule type" value="Genomic_DNA"/>
</dbReference>
<dbReference type="RefSeq" id="WP_083562250.1">
    <property type="nucleotide sequence ID" value="NZ_AQQV01000003.1"/>
</dbReference>
<reference evidence="5 6" key="1">
    <citation type="submission" date="2013-04" db="EMBL/GenBank/DDBJ databases">
        <title>Oceanococcus atlanticus 22II-S10r2 Genome Sequencing.</title>
        <authorList>
            <person name="Lai Q."/>
            <person name="Li G."/>
            <person name="Shao Z."/>
        </authorList>
    </citation>
    <scope>NUCLEOTIDE SEQUENCE [LARGE SCALE GENOMIC DNA]</scope>
    <source>
        <strain evidence="5 6">22II-S10r2</strain>
    </source>
</reference>
<dbReference type="Pfam" id="PF01048">
    <property type="entry name" value="PNP_UDP_1"/>
    <property type="match status" value="1"/>
</dbReference>
<comment type="catalytic activity">
    <reaction evidence="3">
        <text>a purine D-ribonucleoside + phosphate = a purine nucleobase + alpha-D-ribose 1-phosphate</text>
        <dbReference type="Rhea" id="RHEA:19805"/>
        <dbReference type="ChEBI" id="CHEBI:26386"/>
        <dbReference type="ChEBI" id="CHEBI:43474"/>
        <dbReference type="ChEBI" id="CHEBI:57720"/>
        <dbReference type="ChEBI" id="CHEBI:142355"/>
        <dbReference type="EC" id="2.4.2.1"/>
    </reaction>
</comment>
<dbReference type="PANTHER" id="PTHR42679:SF2">
    <property type="entry name" value="S-METHYL-5'-THIOADENOSINE PHOSPHORYLASE"/>
    <property type="match status" value="1"/>
</dbReference>
<dbReference type="AlphaFoldDB" id="A0A1Y1SCU6"/>
<comment type="caution">
    <text evidence="5">The sequence shown here is derived from an EMBL/GenBank/DDBJ whole genome shotgun (WGS) entry which is preliminary data.</text>
</comment>
<keyword evidence="2 3" id="KW-0808">Transferase</keyword>
<gene>
    <name evidence="5" type="ORF">ATO7_12598</name>
</gene>
<feature type="binding site" evidence="3">
    <location>
        <position position="183"/>
    </location>
    <ligand>
        <name>substrate</name>
    </ligand>
</feature>
<dbReference type="SUPFAM" id="SSF53167">
    <property type="entry name" value="Purine and uridine phosphorylases"/>
    <property type="match status" value="1"/>
</dbReference>